<dbReference type="AlphaFoldDB" id="A0A1I3XQL0"/>
<dbReference type="PANTHER" id="PTHR32309:SF13">
    <property type="entry name" value="FERRIC ENTEROBACTIN TRANSPORT PROTEIN FEPE"/>
    <property type="match status" value="1"/>
</dbReference>
<name>A0A1I3XQL0_9HYPH</name>
<evidence type="ECO:0000313" key="1">
    <source>
        <dbReference type="EMBL" id="SFK21824.1"/>
    </source>
</evidence>
<gene>
    <name evidence="1" type="ORF">SAMN05444581_10410</name>
</gene>
<proteinExistence type="predicted"/>
<sequence length="233" mass="25069">MTAHASYPREETCLPAEKNLFPFGRTSPRRPHPSYLQLFHAVKAMNREDKPFVLQFIASSHGEGTSATVVGFADAAAAHWGGRVLLVDCSSTASGERLGAGSPSLLEAFSNKGALHHAMHPAPGRPGVVLARLIAPEGVLSRVDLSDLGRLFTEAKQGFPFIVLDCQPVAESPESLALARCSDGTVLVVGAGSSSRSMIVQTRNDIERFGGQVIGCVLNRAKNYMPSWLQRWF</sequence>
<reference evidence="1 2" key="1">
    <citation type="submission" date="2016-10" db="EMBL/GenBank/DDBJ databases">
        <authorList>
            <person name="de Groot N.N."/>
        </authorList>
    </citation>
    <scope>NUCLEOTIDE SEQUENCE [LARGE SCALE GENOMIC DNA]</scope>
    <source>
        <strain evidence="1 2">NE2</strain>
    </source>
</reference>
<dbReference type="Proteomes" id="UP000198755">
    <property type="component" value="Unassembled WGS sequence"/>
</dbReference>
<dbReference type="InterPro" id="IPR050445">
    <property type="entry name" value="Bact_polysacc_biosynth/exp"/>
</dbReference>
<evidence type="ECO:0000313" key="2">
    <source>
        <dbReference type="Proteomes" id="UP000198755"/>
    </source>
</evidence>
<dbReference type="GO" id="GO:0005886">
    <property type="term" value="C:plasma membrane"/>
    <property type="evidence" value="ECO:0007669"/>
    <property type="project" value="TreeGrafter"/>
</dbReference>
<dbReference type="STRING" id="1612308.SAMN05444581_10410"/>
<dbReference type="GO" id="GO:0004713">
    <property type="term" value="F:protein tyrosine kinase activity"/>
    <property type="evidence" value="ECO:0007669"/>
    <property type="project" value="TreeGrafter"/>
</dbReference>
<accession>A0A1I3XQL0</accession>
<organism evidence="1 2">
    <name type="scientific">Methylocapsa palsarum</name>
    <dbReference type="NCBI Taxonomy" id="1612308"/>
    <lineage>
        <taxon>Bacteria</taxon>
        <taxon>Pseudomonadati</taxon>
        <taxon>Pseudomonadota</taxon>
        <taxon>Alphaproteobacteria</taxon>
        <taxon>Hyphomicrobiales</taxon>
        <taxon>Beijerinckiaceae</taxon>
        <taxon>Methylocapsa</taxon>
    </lineage>
</organism>
<protein>
    <recommendedName>
        <fullName evidence="3">Chromosome partitioning ATPase, Mrp family, contains Fe-S cluster</fullName>
    </recommendedName>
</protein>
<dbReference type="SUPFAM" id="SSF52540">
    <property type="entry name" value="P-loop containing nucleoside triphosphate hydrolases"/>
    <property type="match status" value="1"/>
</dbReference>
<dbReference type="EMBL" id="FOSN01000004">
    <property type="protein sequence ID" value="SFK21824.1"/>
    <property type="molecule type" value="Genomic_DNA"/>
</dbReference>
<dbReference type="PANTHER" id="PTHR32309">
    <property type="entry name" value="TYROSINE-PROTEIN KINASE"/>
    <property type="match status" value="1"/>
</dbReference>
<dbReference type="InterPro" id="IPR027417">
    <property type="entry name" value="P-loop_NTPase"/>
</dbReference>
<dbReference type="Gene3D" id="3.40.50.300">
    <property type="entry name" value="P-loop containing nucleotide triphosphate hydrolases"/>
    <property type="match status" value="1"/>
</dbReference>
<evidence type="ECO:0008006" key="3">
    <source>
        <dbReference type="Google" id="ProtNLM"/>
    </source>
</evidence>
<keyword evidence="2" id="KW-1185">Reference proteome</keyword>